<evidence type="ECO:0000256" key="1">
    <source>
        <dbReference type="PIRSR" id="PIRSR613078-1"/>
    </source>
</evidence>
<keyword evidence="4" id="KW-1185">Reference proteome</keyword>
<comment type="caution">
    <text evidence="3">The sequence shown here is derived from an EMBL/GenBank/DDBJ whole genome shotgun (WGS) entry which is preliminary data.</text>
</comment>
<dbReference type="CDD" id="cd07067">
    <property type="entry name" value="HP_PGM_like"/>
    <property type="match status" value="1"/>
</dbReference>
<dbReference type="PROSITE" id="PS00175">
    <property type="entry name" value="PG_MUTASE"/>
    <property type="match status" value="1"/>
</dbReference>
<dbReference type="Gene3D" id="3.40.50.1240">
    <property type="entry name" value="Phosphoglycerate mutase-like"/>
    <property type="match status" value="1"/>
</dbReference>
<feature type="binding site" evidence="2">
    <location>
        <begin position="7"/>
        <end position="14"/>
    </location>
    <ligand>
        <name>substrate</name>
    </ligand>
</feature>
<organism evidence="3 4">
    <name type="scientific">Mycetocola lacteus</name>
    <dbReference type="NCBI Taxonomy" id="76637"/>
    <lineage>
        <taxon>Bacteria</taxon>
        <taxon>Bacillati</taxon>
        <taxon>Actinomycetota</taxon>
        <taxon>Actinomycetes</taxon>
        <taxon>Micrococcales</taxon>
        <taxon>Microbacteriaceae</taxon>
        <taxon>Mycetocola</taxon>
    </lineage>
</organism>
<dbReference type="InterPro" id="IPR029033">
    <property type="entry name" value="His_PPase_superfam"/>
</dbReference>
<dbReference type="AlphaFoldDB" id="A0A3L7AFJ9"/>
<gene>
    <name evidence="3" type="ORF">D9V34_15465</name>
</gene>
<dbReference type="OrthoDB" id="4697614at2"/>
<evidence type="ECO:0000256" key="2">
    <source>
        <dbReference type="PIRSR" id="PIRSR613078-2"/>
    </source>
</evidence>
<feature type="active site" description="Tele-phosphohistidine intermediate" evidence="1">
    <location>
        <position position="8"/>
    </location>
</feature>
<dbReference type="Proteomes" id="UP000269438">
    <property type="component" value="Unassembled WGS sequence"/>
</dbReference>
<dbReference type="InterPro" id="IPR050275">
    <property type="entry name" value="PGM_Phosphatase"/>
</dbReference>
<accession>A0A3L7AFJ9</accession>
<feature type="active site" description="Proton donor/acceptor" evidence="1">
    <location>
        <position position="81"/>
    </location>
</feature>
<dbReference type="InterPro" id="IPR013078">
    <property type="entry name" value="His_Pase_superF_clade-1"/>
</dbReference>
<dbReference type="GO" id="GO:0016791">
    <property type="term" value="F:phosphatase activity"/>
    <property type="evidence" value="ECO:0007669"/>
    <property type="project" value="TreeGrafter"/>
</dbReference>
<dbReference type="GO" id="GO:0005737">
    <property type="term" value="C:cytoplasm"/>
    <property type="evidence" value="ECO:0007669"/>
    <property type="project" value="TreeGrafter"/>
</dbReference>
<sequence>MQITLIRHGQTDWNHQRRLQGATDVPLNETGREQARTAGATLPRAFDVVTSSPLGRARETAALLATQLDLAVVGAYPAITERSFGEAEGKTGPEVMELWPDRNYPGQESEQDLIARALVGLDEIAAAHPGQRVLAVSHGALIRLLTEAVSGAGREPVANLEPVTFERVGQTWRVVETPAGSVDSALSA</sequence>
<dbReference type="PANTHER" id="PTHR48100">
    <property type="entry name" value="BROAD-SPECIFICITY PHOSPHATASE YOR283W-RELATED"/>
    <property type="match status" value="1"/>
</dbReference>
<dbReference type="RefSeq" id="WP_121689381.1">
    <property type="nucleotide sequence ID" value="NZ_RCUY01000015.1"/>
</dbReference>
<dbReference type="Pfam" id="PF00300">
    <property type="entry name" value="His_Phos_1"/>
    <property type="match status" value="1"/>
</dbReference>
<dbReference type="InterPro" id="IPR001345">
    <property type="entry name" value="PG/BPGM_mutase_AS"/>
</dbReference>
<dbReference type="SUPFAM" id="SSF53254">
    <property type="entry name" value="Phosphoglycerate mutase-like"/>
    <property type="match status" value="1"/>
</dbReference>
<evidence type="ECO:0000313" key="3">
    <source>
        <dbReference type="EMBL" id="RLP79203.1"/>
    </source>
</evidence>
<proteinExistence type="predicted"/>
<feature type="binding site" evidence="2">
    <location>
        <position position="56"/>
    </location>
    <ligand>
        <name>substrate</name>
    </ligand>
</feature>
<evidence type="ECO:0000313" key="4">
    <source>
        <dbReference type="Proteomes" id="UP000269438"/>
    </source>
</evidence>
<name>A0A3L7AFJ9_9MICO</name>
<dbReference type="EMBL" id="RCUY01000015">
    <property type="protein sequence ID" value="RLP79203.1"/>
    <property type="molecule type" value="Genomic_DNA"/>
</dbReference>
<dbReference type="PANTHER" id="PTHR48100:SF59">
    <property type="entry name" value="ADENOSYLCOBALAMIN_ALPHA-RIBAZOLE PHOSPHATASE"/>
    <property type="match status" value="1"/>
</dbReference>
<protein>
    <submittedName>
        <fullName evidence="3">Histidine phosphatase family protein</fullName>
    </submittedName>
</protein>
<dbReference type="SMART" id="SM00855">
    <property type="entry name" value="PGAM"/>
    <property type="match status" value="1"/>
</dbReference>
<reference evidence="3 4" key="1">
    <citation type="submission" date="2018-10" db="EMBL/GenBank/DDBJ databases">
        <authorList>
            <person name="Li J."/>
        </authorList>
    </citation>
    <scope>NUCLEOTIDE SEQUENCE [LARGE SCALE GENOMIC DNA]</scope>
    <source>
        <strain evidence="3 4">JCM 11654</strain>
    </source>
</reference>